<sequence>MATLVEIANALVYAGRTKLSSVTLETRARCIGVSMFVEADSSKLVVPVWDGLLRPKGLPEDVHAKPLALVVRAIYSDELRA</sequence>
<dbReference type="EMBL" id="QVLS01000005">
    <property type="protein sequence ID" value="RFP79275.1"/>
    <property type="molecule type" value="Genomic_DNA"/>
</dbReference>
<comment type="caution">
    <text evidence="1">The sequence shown here is derived from an EMBL/GenBank/DDBJ whole genome shotgun (WGS) entry which is preliminary data.</text>
</comment>
<proteinExistence type="predicted"/>
<reference evidence="1 2" key="1">
    <citation type="submission" date="2018-08" db="EMBL/GenBank/DDBJ databases">
        <title>Hydrogenophaga sp. LA-38 isolated from sludge.</title>
        <authorList>
            <person name="Im W.-T."/>
        </authorList>
    </citation>
    <scope>NUCLEOTIDE SEQUENCE [LARGE SCALE GENOMIC DNA]</scope>
    <source>
        <strain evidence="1 2">LA-38</strain>
    </source>
</reference>
<gene>
    <name evidence="1" type="ORF">DY262_09875</name>
</gene>
<dbReference type="RefSeq" id="WP_070400785.1">
    <property type="nucleotide sequence ID" value="NZ_JBBCKC010000070.1"/>
</dbReference>
<name>A0A372EK61_9BURK</name>
<evidence type="ECO:0000313" key="1">
    <source>
        <dbReference type="EMBL" id="RFP79275.1"/>
    </source>
</evidence>
<accession>A0A372EK61</accession>
<keyword evidence="2" id="KW-1185">Reference proteome</keyword>
<dbReference type="AlphaFoldDB" id="A0A372EK61"/>
<evidence type="ECO:0000313" key="2">
    <source>
        <dbReference type="Proteomes" id="UP000261931"/>
    </source>
</evidence>
<protein>
    <submittedName>
        <fullName evidence="1">Uncharacterized protein</fullName>
    </submittedName>
</protein>
<organism evidence="1 2">
    <name type="scientific">Hydrogenophaga borbori</name>
    <dbReference type="NCBI Taxonomy" id="2294117"/>
    <lineage>
        <taxon>Bacteria</taxon>
        <taxon>Pseudomonadati</taxon>
        <taxon>Pseudomonadota</taxon>
        <taxon>Betaproteobacteria</taxon>
        <taxon>Burkholderiales</taxon>
        <taxon>Comamonadaceae</taxon>
        <taxon>Hydrogenophaga</taxon>
    </lineage>
</organism>
<dbReference type="Proteomes" id="UP000261931">
    <property type="component" value="Unassembled WGS sequence"/>
</dbReference>